<dbReference type="SUPFAM" id="SSF51735">
    <property type="entry name" value="NAD(P)-binding Rossmann-fold domains"/>
    <property type="match status" value="1"/>
</dbReference>
<dbReference type="SUPFAM" id="SSF55347">
    <property type="entry name" value="Glyceraldehyde-3-phosphate dehydrogenase-like, C-terminal domain"/>
    <property type="match status" value="1"/>
</dbReference>
<feature type="domain" description="Gfo/Idh/MocA-like oxidoreductase N-terminal" evidence="1">
    <location>
        <begin position="6"/>
        <end position="126"/>
    </location>
</feature>
<evidence type="ECO:0000259" key="1">
    <source>
        <dbReference type="Pfam" id="PF01408"/>
    </source>
</evidence>
<keyword evidence="3" id="KW-1185">Reference proteome</keyword>
<dbReference type="PANTHER" id="PTHR43249">
    <property type="entry name" value="UDP-N-ACETYL-2-AMINO-2-DEOXY-D-GLUCURONATE OXIDASE"/>
    <property type="match status" value="1"/>
</dbReference>
<organism evidence="2 3">
    <name type="scientific">Sediminibacillus albus</name>
    <dbReference type="NCBI Taxonomy" id="407036"/>
    <lineage>
        <taxon>Bacteria</taxon>
        <taxon>Bacillati</taxon>
        <taxon>Bacillota</taxon>
        <taxon>Bacilli</taxon>
        <taxon>Bacillales</taxon>
        <taxon>Bacillaceae</taxon>
        <taxon>Sediminibacillus</taxon>
    </lineage>
</organism>
<dbReference type="STRING" id="407036.SAMN05216243_1562"/>
<dbReference type="Pfam" id="PF01408">
    <property type="entry name" value="GFO_IDH_MocA"/>
    <property type="match status" value="1"/>
</dbReference>
<dbReference type="EMBL" id="FNFL01000002">
    <property type="protein sequence ID" value="SDK01021.1"/>
    <property type="molecule type" value="Genomic_DNA"/>
</dbReference>
<protein>
    <submittedName>
        <fullName evidence="2">Predicted dehydrogenase</fullName>
    </submittedName>
</protein>
<evidence type="ECO:0000313" key="2">
    <source>
        <dbReference type="EMBL" id="SDK01021.1"/>
    </source>
</evidence>
<dbReference type="Proteomes" id="UP000198694">
    <property type="component" value="Unassembled WGS sequence"/>
</dbReference>
<dbReference type="AlphaFoldDB" id="A0A1G8YE87"/>
<gene>
    <name evidence="2" type="ORF">SAMN05216243_1562</name>
</gene>
<dbReference type="InterPro" id="IPR036291">
    <property type="entry name" value="NAD(P)-bd_dom_sf"/>
</dbReference>
<dbReference type="Gene3D" id="3.40.50.720">
    <property type="entry name" value="NAD(P)-binding Rossmann-like Domain"/>
    <property type="match status" value="1"/>
</dbReference>
<dbReference type="InterPro" id="IPR052515">
    <property type="entry name" value="Gfo/Idh/MocA_Oxidoreductase"/>
</dbReference>
<reference evidence="2 3" key="1">
    <citation type="submission" date="2016-10" db="EMBL/GenBank/DDBJ databases">
        <authorList>
            <person name="de Groot N.N."/>
        </authorList>
    </citation>
    <scope>NUCLEOTIDE SEQUENCE [LARGE SCALE GENOMIC DNA]</scope>
    <source>
        <strain evidence="2 3">CGMCC 1.6502</strain>
    </source>
</reference>
<name>A0A1G8YE87_9BACI</name>
<evidence type="ECO:0000313" key="3">
    <source>
        <dbReference type="Proteomes" id="UP000198694"/>
    </source>
</evidence>
<dbReference type="RefSeq" id="WP_093212760.1">
    <property type="nucleotide sequence ID" value="NZ_FNFL01000002.1"/>
</dbReference>
<dbReference type="OrthoDB" id="9781966at2"/>
<accession>A0A1G8YE87</accession>
<dbReference type="GO" id="GO:0000166">
    <property type="term" value="F:nucleotide binding"/>
    <property type="evidence" value="ECO:0007669"/>
    <property type="project" value="InterPro"/>
</dbReference>
<proteinExistence type="predicted"/>
<dbReference type="PANTHER" id="PTHR43249:SF1">
    <property type="entry name" value="D-GLUCOSIDE 3-DEHYDROGENASE"/>
    <property type="match status" value="1"/>
</dbReference>
<sequence length="397" mass="44619">MEEKVSIVLIGINGYGSIYLQELLNNNETAAIKGVVEIHPEKSEYYQQLADWNIPVYGGLDEFYEENDAALAIISTPIHLHKQQAISAMQHGSHVLCEKPASGNPEDIEKMIKVRNETGKFLAIGFNWSFTTSVQELKQDIIHGLFGKPKRFKTLVSWPRDQDYYARSSWAGKKYSPNGDMIFDSVANNATAHFLHHLFYLLGPETDKSAELREVTAELYRANDIETFDTCAVRTVTKTGTEVLYYASHAGKQKIQPRFTLEFDNAVISYQSGSSTGEAVIARFNDGKTKKYGALQHDSLAKLEICIEAAAHHRQDILCGIEAASTHVYCINAMHQSVTDIPSFPQELVHYQDDPKLCWVENLSETLVDCYEKSVLPNEVNIGWSQPGKTIKLHDKD</sequence>
<dbReference type="InterPro" id="IPR000683">
    <property type="entry name" value="Gfo/Idh/MocA-like_OxRdtase_N"/>
</dbReference>
<dbReference type="Gene3D" id="3.30.360.10">
    <property type="entry name" value="Dihydrodipicolinate Reductase, domain 2"/>
    <property type="match status" value="1"/>
</dbReference>